<organism evidence="1 2">
    <name type="scientific">Desulfacinum hydrothermale DSM 13146</name>
    <dbReference type="NCBI Taxonomy" id="1121390"/>
    <lineage>
        <taxon>Bacteria</taxon>
        <taxon>Pseudomonadati</taxon>
        <taxon>Thermodesulfobacteriota</taxon>
        <taxon>Syntrophobacteria</taxon>
        <taxon>Syntrophobacterales</taxon>
        <taxon>Syntrophobacteraceae</taxon>
        <taxon>Desulfacinum</taxon>
    </lineage>
</organism>
<dbReference type="Proteomes" id="UP000192783">
    <property type="component" value="Unassembled WGS sequence"/>
</dbReference>
<dbReference type="RefSeq" id="WP_170920421.1">
    <property type="nucleotide sequence ID" value="NZ_FWXF01000006.1"/>
</dbReference>
<evidence type="ECO:0000313" key="2">
    <source>
        <dbReference type="Proteomes" id="UP000192783"/>
    </source>
</evidence>
<dbReference type="EMBL" id="FWXF01000006">
    <property type="protein sequence ID" value="SMC22445.1"/>
    <property type="molecule type" value="Genomic_DNA"/>
</dbReference>
<proteinExistence type="predicted"/>
<gene>
    <name evidence="1" type="ORF">SAMN02746041_01459</name>
</gene>
<name>A0A1W1XEH6_9BACT</name>
<sequence length="71" mass="7822">MSHSTGATNSKATIDGVEVTKETITGRGGLSLFVRYLRNIQIFPQVDTFFGSMRPSRTECVNENETPPVKC</sequence>
<dbReference type="AlphaFoldDB" id="A0A1W1XEH6"/>
<reference evidence="1 2" key="1">
    <citation type="submission" date="2017-04" db="EMBL/GenBank/DDBJ databases">
        <authorList>
            <person name="Afonso C.L."/>
            <person name="Miller P.J."/>
            <person name="Scott M.A."/>
            <person name="Spackman E."/>
            <person name="Goraichik I."/>
            <person name="Dimitrov K.M."/>
            <person name="Suarez D.L."/>
            <person name="Swayne D.E."/>
        </authorList>
    </citation>
    <scope>NUCLEOTIDE SEQUENCE [LARGE SCALE GENOMIC DNA]</scope>
    <source>
        <strain evidence="1 2">DSM 13146</strain>
    </source>
</reference>
<accession>A0A1W1XEH6</accession>
<evidence type="ECO:0000313" key="1">
    <source>
        <dbReference type="EMBL" id="SMC22445.1"/>
    </source>
</evidence>
<protein>
    <submittedName>
        <fullName evidence="1">Uncharacterized protein</fullName>
    </submittedName>
</protein>
<keyword evidence="2" id="KW-1185">Reference proteome</keyword>